<feature type="region of interest" description="Disordered" evidence="1">
    <location>
        <begin position="508"/>
        <end position="532"/>
    </location>
</feature>
<comment type="caution">
    <text evidence="2">The sequence shown here is derived from an EMBL/GenBank/DDBJ whole genome shotgun (WGS) entry which is preliminary data.</text>
</comment>
<feature type="compositionally biased region" description="Acidic residues" evidence="1">
    <location>
        <begin position="523"/>
        <end position="532"/>
    </location>
</feature>
<dbReference type="EMBL" id="BAAAQY010000014">
    <property type="protein sequence ID" value="GAA2248822.1"/>
    <property type="molecule type" value="Genomic_DNA"/>
</dbReference>
<evidence type="ECO:0008006" key="4">
    <source>
        <dbReference type="Google" id="ProtNLM"/>
    </source>
</evidence>
<keyword evidence="3" id="KW-1185">Reference proteome</keyword>
<gene>
    <name evidence="2" type="ORF">GCM10009851_37850</name>
</gene>
<name>A0ABN3E535_9MICO</name>
<accession>A0ABN3E535</accession>
<organism evidence="2 3">
    <name type="scientific">Herbiconiux moechotypicola</name>
    <dbReference type="NCBI Taxonomy" id="637393"/>
    <lineage>
        <taxon>Bacteria</taxon>
        <taxon>Bacillati</taxon>
        <taxon>Actinomycetota</taxon>
        <taxon>Actinomycetes</taxon>
        <taxon>Micrococcales</taxon>
        <taxon>Microbacteriaceae</taxon>
        <taxon>Herbiconiux</taxon>
    </lineage>
</organism>
<evidence type="ECO:0000256" key="1">
    <source>
        <dbReference type="SAM" id="MobiDB-lite"/>
    </source>
</evidence>
<evidence type="ECO:0000313" key="3">
    <source>
        <dbReference type="Proteomes" id="UP001500929"/>
    </source>
</evidence>
<proteinExistence type="predicted"/>
<dbReference type="Proteomes" id="UP001500929">
    <property type="component" value="Unassembled WGS sequence"/>
</dbReference>
<protein>
    <recommendedName>
        <fullName evidence="4">Lipoprotein</fullName>
    </recommendedName>
</protein>
<sequence>MHAVRPPPVLTPSVRIRRKVAMRRVRPTSAAVTALVGLVVAALLAGCVAVTPTWWNPGGGGGGVVTEQQLTAAGIEIVDDETAVTTETIPTAYTVTRIQAERMLAEVRAGAGRTGAEIDAMVPLDPTLPRMSYLLAAYLSADDLPGDPAGQRVARTLYPGDTDWTHPEVIVFPMAVIALFEQDLMTAALAEGSFEAETPAAEGMGLGPAAITPAVAPALAPAVIDSPCSTVTAFISSTIQSLFDVLRVIPREITKISELGIFGVLLGALVESAIGLAQGVVEGLVAVVTGPVLNALRVGLSGLGTASLVLSYFTNERLVVKVTPADHTSFGIQPAPGNTGTFTASTLSLTKDWPSALADCAKVSGASIPELIRAGDAAEWTLTQGVTLISLDGTQSTVTNDKTAIMSFVTATEDAETAKGPEITEAARVTVKVPRKEVGDFLDLAAKQVETVKADILAKVPDLFKNTASTVLDAAIDPVVSSLRSSLEGAAGEVGMLNLKGDGTVWVTHHQPKEPDPPAAPEEPVEPGDGDGDFCTQFSEQAAIGAASLPSAGDPFSWAASFAAGLHSITAEPPAELAGDFSTVVQFYDIAARSSFSDAQELADFVASHDIDNARVRLWAACDAPQIDGF</sequence>
<evidence type="ECO:0000313" key="2">
    <source>
        <dbReference type="EMBL" id="GAA2248822.1"/>
    </source>
</evidence>
<reference evidence="2 3" key="1">
    <citation type="journal article" date="2019" name="Int. J. Syst. Evol. Microbiol.">
        <title>The Global Catalogue of Microorganisms (GCM) 10K type strain sequencing project: providing services to taxonomists for standard genome sequencing and annotation.</title>
        <authorList>
            <consortium name="The Broad Institute Genomics Platform"/>
            <consortium name="The Broad Institute Genome Sequencing Center for Infectious Disease"/>
            <person name="Wu L."/>
            <person name="Ma J."/>
        </authorList>
    </citation>
    <scope>NUCLEOTIDE SEQUENCE [LARGE SCALE GENOMIC DNA]</scope>
    <source>
        <strain evidence="2 3">JCM 16117</strain>
    </source>
</reference>